<dbReference type="Proteomes" id="UP000295525">
    <property type="component" value="Unassembled WGS sequence"/>
</dbReference>
<sequence length="239" mass="26528">MIEILKEYWPQYLGVGNGWDISGLAMTLWILVLTLVIAFLASIPLAILRASSNKRLSRPVQLYTFVIRGTPLYVQLLIVYTGFFSLEFVRHTVALSEFFRSGLNCVIVAFSFNCCAYLTEVLAGSIRSIPAGEIEAARAFGFSRVKIYTKLILPSALKRALPYYSNEVIILLHCTSIAFTATVPELLKVARDVNSATYASFSAFGIAAIFYAVVAIVLVAAFRVLERRCLVFLKPLPTH</sequence>
<evidence type="ECO:0000256" key="6">
    <source>
        <dbReference type="ARBA" id="ARBA00022989"/>
    </source>
</evidence>
<evidence type="ECO:0000256" key="7">
    <source>
        <dbReference type="ARBA" id="ARBA00023136"/>
    </source>
</evidence>
<reference evidence="12 13" key="1">
    <citation type="submission" date="2019-03" db="EMBL/GenBank/DDBJ databases">
        <title>Genomic Encyclopedia of Type Strains, Phase IV (KMG-IV): sequencing the most valuable type-strain genomes for metagenomic binning, comparative biology and taxonomic classification.</title>
        <authorList>
            <person name="Goeker M."/>
        </authorList>
    </citation>
    <scope>NUCLEOTIDE SEQUENCE [LARGE SCALE GENOMIC DNA]</scope>
    <source>
        <strain evidence="12 13">DSM 24591</strain>
    </source>
</reference>
<evidence type="ECO:0000256" key="2">
    <source>
        <dbReference type="ARBA" id="ARBA00010072"/>
    </source>
</evidence>
<evidence type="ECO:0000256" key="9">
    <source>
        <dbReference type="ARBA" id="ARBA00046835"/>
    </source>
</evidence>
<dbReference type="NCBIfam" id="TIGR01726">
    <property type="entry name" value="HEQRo_perm_3TM"/>
    <property type="match status" value="1"/>
</dbReference>
<keyword evidence="13" id="KW-1185">Reference proteome</keyword>
<dbReference type="SUPFAM" id="SSF161098">
    <property type="entry name" value="MetI-like"/>
    <property type="match status" value="1"/>
</dbReference>
<dbReference type="InterPro" id="IPR035906">
    <property type="entry name" value="MetI-like_sf"/>
</dbReference>
<feature type="transmembrane region" description="Helical" evidence="10">
    <location>
        <begin position="199"/>
        <end position="225"/>
    </location>
</feature>
<evidence type="ECO:0000256" key="3">
    <source>
        <dbReference type="ARBA" id="ARBA00022448"/>
    </source>
</evidence>
<dbReference type="Gene3D" id="1.10.3720.10">
    <property type="entry name" value="MetI-like"/>
    <property type="match status" value="1"/>
</dbReference>
<evidence type="ECO:0000313" key="12">
    <source>
        <dbReference type="EMBL" id="TCT11144.1"/>
    </source>
</evidence>
<comment type="subcellular location">
    <subcellularLocation>
        <location evidence="1">Cell inner membrane</location>
        <topology evidence="1">Multi-pass membrane protein</topology>
    </subcellularLocation>
    <subcellularLocation>
        <location evidence="10">Cell membrane</location>
        <topology evidence="10">Multi-pass membrane protein</topology>
    </subcellularLocation>
</comment>
<dbReference type="RefSeq" id="WP_132579538.1">
    <property type="nucleotide sequence ID" value="NZ_SMAJ01000001.1"/>
</dbReference>
<keyword evidence="5 10" id="KW-0812">Transmembrane</keyword>
<organism evidence="12 13">
    <name type="scientific">Paralcaligenes ureilyticus</name>
    <dbReference type="NCBI Taxonomy" id="627131"/>
    <lineage>
        <taxon>Bacteria</taxon>
        <taxon>Pseudomonadati</taxon>
        <taxon>Pseudomonadota</taxon>
        <taxon>Betaproteobacteria</taxon>
        <taxon>Burkholderiales</taxon>
        <taxon>Alcaligenaceae</taxon>
        <taxon>Paralcaligenes</taxon>
    </lineage>
</organism>
<protein>
    <recommendedName>
        <fullName evidence="8">Histidine/lysine/arginine/ornithine transport system permease protein HisM</fullName>
    </recommendedName>
</protein>
<dbReference type="InterPro" id="IPR000515">
    <property type="entry name" value="MetI-like"/>
</dbReference>
<feature type="domain" description="ABC transmembrane type-1" evidence="11">
    <location>
        <begin position="24"/>
        <end position="222"/>
    </location>
</feature>
<accession>A0A4R3MBV4</accession>
<dbReference type="GO" id="GO:0022857">
    <property type="term" value="F:transmembrane transporter activity"/>
    <property type="evidence" value="ECO:0007669"/>
    <property type="project" value="InterPro"/>
</dbReference>
<dbReference type="NCBIfam" id="NF011651">
    <property type="entry name" value="PRK15069.1"/>
    <property type="match status" value="1"/>
</dbReference>
<evidence type="ECO:0000256" key="8">
    <source>
        <dbReference type="ARBA" id="ARBA00039779"/>
    </source>
</evidence>
<dbReference type="OrthoDB" id="7026155at2"/>
<dbReference type="GO" id="GO:0006865">
    <property type="term" value="P:amino acid transport"/>
    <property type="evidence" value="ECO:0007669"/>
    <property type="project" value="TreeGrafter"/>
</dbReference>
<evidence type="ECO:0000259" key="11">
    <source>
        <dbReference type="PROSITE" id="PS50928"/>
    </source>
</evidence>
<feature type="transmembrane region" description="Helical" evidence="10">
    <location>
        <begin position="26"/>
        <end position="48"/>
    </location>
</feature>
<name>A0A4R3MBV4_9BURK</name>
<dbReference type="GO" id="GO:0043190">
    <property type="term" value="C:ATP-binding cassette (ABC) transporter complex"/>
    <property type="evidence" value="ECO:0007669"/>
    <property type="project" value="InterPro"/>
</dbReference>
<dbReference type="Pfam" id="PF00528">
    <property type="entry name" value="BPD_transp_1"/>
    <property type="match status" value="1"/>
</dbReference>
<keyword evidence="6 10" id="KW-1133">Transmembrane helix</keyword>
<dbReference type="PROSITE" id="PS50928">
    <property type="entry name" value="ABC_TM1"/>
    <property type="match status" value="1"/>
</dbReference>
<comment type="similarity">
    <text evidence="2">Belongs to the binding-protein-dependent transport system permease family. HisMQ subfamily.</text>
</comment>
<evidence type="ECO:0000256" key="4">
    <source>
        <dbReference type="ARBA" id="ARBA00022475"/>
    </source>
</evidence>
<evidence type="ECO:0000256" key="1">
    <source>
        <dbReference type="ARBA" id="ARBA00004429"/>
    </source>
</evidence>
<gene>
    <name evidence="12" type="ORF">EDC26_101372</name>
</gene>
<dbReference type="PANTHER" id="PTHR30450:SF5">
    <property type="entry name" value="HISTIDINE TRANSPORT SYSTEM PERMEASE PROTEIN HISM"/>
    <property type="match status" value="1"/>
</dbReference>
<dbReference type="CDD" id="cd06261">
    <property type="entry name" value="TM_PBP2"/>
    <property type="match status" value="1"/>
</dbReference>
<dbReference type="PANTHER" id="PTHR30450">
    <property type="entry name" value="ABC TRANSPORTER PERMEASE"/>
    <property type="match status" value="1"/>
</dbReference>
<keyword evidence="7 10" id="KW-0472">Membrane</keyword>
<keyword evidence="3 10" id="KW-0813">Transport</keyword>
<comment type="caution">
    <text evidence="12">The sequence shown here is derived from an EMBL/GenBank/DDBJ whole genome shotgun (WGS) entry which is preliminary data.</text>
</comment>
<dbReference type="AlphaFoldDB" id="A0A4R3MBV4"/>
<dbReference type="InterPro" id="IPR051322">
    <property type="entry name" value="AA_ABC_Transporter_Permease"/>
</dbReference>
<evidence type="ECO:0000313" key="13">
    <source>
        <dbReference type="Proteomes" id="UP000295525"/>
    </source>
</evidence>
<feature type="transmembrane region" description="Helical" evidence="10">
    <location>
        <begin position="168"/>
        <end position="187"/>
    </location>
</feature>
<evidence type="ECO:0000256" key="5">
    <source>
        <dbReference type="ARBA" id="ARBA00022692"/>
    </source>
</evidence>
<proteinExistence type="inferred from homology"/>
<feature type="transmembrane region" description="Helical" evidence="10">
    <location>
        <begin position="60"/>
        <end position="86"/>
    </location>
</feature>
<dbReference type="EMBL" id="SMAJ01000001">
    <property type="protein sequence ID" value="TCT11144.1"/>
    <property type="molecule type" value="Genomic_DNA"/>
</dbReference>
<feature type="transmembrane region" description="Helical" evidence="10">
    <location>
        <begin position="98"/>
        <end position="119"/>
    </location>
</feature>
<dbReference type="InterPro" id="IPR010065">
    <property type="entry name" value="AA_ABC_transptr_permease_3TM"/>
</dbReference>
<keyword evidence="4" id="KW-1003">Cell membrane</keyword>
<comment type="subunit">
    <text evidence="9">The HisPMQJ complex is composed of two ATP-binding proteins (HisP), two transmembrane proteins (HisM and HisQ) and a solute-binding protein (HisJ). The HisPMQ-ArgT complex is composed of two ATP-binding proteins (HisP), two transmembrane proteins (HisM and HisQ) and a solute-binding protein (ArgT).</text>
</comment>
<evidence type="ECO:0000256" key="10">
    <source>
        <dbReference type="RuleBase" id="RU363032"/>
    </source>
</evidence>